<accession>A0A7E5WPP5</accession>
<dbReference type="Proteomes" id="UP000322000">
    <property type="component" value="Chromosome 21"/>
</dbReference>
<gene>
    <name evidence="3" type="primary">LOC113504158</name>
</gene>
<reference evidence="3" key="1">
    <citation type="submission" date="2025-08" db="UniProtKB">
        <authorList>
            <consortium name="RefSeq"/>
        </authorList>
    </citation>
    <scope>IDENTIFICATION</scope>
</reference>
<protein>
    <submittedName>
        <fullName evidence="3">Histone acetyltransferase p300-like isoform X1</fullName>
    </submittedName>
</protein>
<feature type="region of interest" description="Disordered" evidence="1">
    <location>
        <begin position="212"/>
        <end position="242"/>
    </location>
</feature>
<name>A0A7E5WPP5_TRINI</name>
<feature type="compositionally biased region" description="Pro residues" evidence="1">
    <location>
        <begin position="364"/>
        <end position="374"/>
    </location>
</feature>
<keyword evidence="2" id="KW-1185">Reference proteome</keyword>
<feature type="region of interest" description="Disordered" evidence="1">
    <location>
        <begin position="1"/>
        <end position="58"/>
    </location>
</feature>
<evidence type="ECO:0000256" key="1">
    <source>
        <dbReference type="SAM" id="MobiDB-lite"/>
    </source>
</evidence>
<dbReference type="InParanoid" id="A0A7E5WPP5"/>
<dbReference type="KEGG" id="tnl:113504158"/>
<dbReference type="OrthoDB" id="7482886at2759"/>
<organism evidence="2 3">
    <name type="scientific">Trichoplusia ni</name>
    <name type="common">Cabbage looper</name>
    <dbReference type="NCBI Taxonomy" id="7111"/>
    <lineage>
        <taxon>Eukaryota</taxon>
        <taxon>Metazoa</taxon>
        <taxon>Ecdysozoa</taxon>
        <taxon>Arthropoda</taxon>
        <taxon>Hexapoda</taxon>
        <taxon>Insecta</taxon>
        <taxon>Pterygota</taxon>
        <taxon>Neoptera</taxon>
        <taxon>Endopterygota</taxon>
        <taxon>Lepidoptera</taxon>
        <taxon>Glossata</taxon>
        <taxon>Ditrysia</taxon>
        <taxon>Noctuoidea</taxon>
        <taxon>Noctuidae</taxon>
        <taxon>Plusiinae</taxon>
        <taxon>Trichoplusia</taxon>
    </lineage>
</organism>
<dbReference type="AlphaFoldDB" id="A0A7E5WPP5"/>
<proteinExistence type="predicted"/>
<feature type="compositionally biased region" description="Pro residues" evidence="1">
    <location>
        <begin position="225"/>
        <end position="242"/>
    </location>
</feature>
<feature type="region of interest" description="Disordered" evidence="1">
    <location>
        <begin position="358"/>
        <end position="386"/>
    </location>
</feature>
<sequence>MDSNRAATCLRCEPEHEMNPEPTRSAWPQSLSPRASPDRLSPRATPGSVSPERYQRSLSSPVRRLALEAERIMSEGVRSPLASTATPASIGQLSPCRMHSPPPAHYHPSQMQYGILNRGSGCSVSEFGRVSAYFSMQPPAVPMQLVPVTPPALPARPSTPALPAPDSLALTAPIAQIAPVGDSTLSDNEKCQNAVRSMLCELMATLPLTPSSCGSPVRRARQPLPVRPAPPPPTLTPLPATPPTPDQVYAGYSTRSVSPDLASLNHVDNSRRPPLECDGHETNDTFPLVWLDGTRRDVLRDAATQAHATVNSRCVNDTQERPESTDEWLGGVRALRDSHVRLVLRQLRHIERLNRALDRAVRPPSSPHTPPAAPPAHTKRYNDTKC</sequence>
<dbReference type="RefSeq" id="XP_026742121.1">
    <property type="nucleotide sequence ID" value="XM_026886320.1"/>
</dbReference>
<evidence type="ECO:0000313" key="2">
    <source>
        <dbReference type="Proteomes" id="UP000322000"/>
    </source>
</evidence>
<evidence type="ECO:0000313" key="3">
    <source>
        <dbReference type="RefSeq" id="XP_026742121.1"/>
    </source>
</evidence>
<dbReference type="GeneID" id="113504158"/>